<dbReference type="KEGG" id="scyp:JYB88_13405"/>
<dbReference type="EMBL" id="CP071504">
    <property type="protein sequence ID" value="QSX29209.1"/>
    <property type="molecule type" value="Genomic_DNA"/>
</dbReference>
<dbReference type="Proteomes" id="UP000663281">
    <property type="component" value="Chromosome"/>
</dbReference>
<evidence type="ECO:0000313" key="2">
    <source>
        <dbReference type="Proteomes" id="UP000663281"/>
    </source>
</evidence>
<keyword evidence="2" id="KW-1185">Reference proteome</keyword>
<name>A0A974XIX8_9GAMM</name>
<proteinExistence type="predicted"/>
<dbReference type="AlphaFoldDB" id="A0A974XIX8"/>
<reference evidence="1 2" key="1">
    <citation type="submission" date="2021-03" db="EMBL/GenBank/DDBJ databases">
        <title>Novel species identification of genus Shewanella.</title>
        <authorList>
            <person name="Liu G."/>
            <person name="Zhang Q."/>
        </authorList>
    </citation>
    <scope>NUCLEOTIDE SEQUENCE [LARGE SCALE GENOMIC DNA]</scope>
    <source>
        <strain evidence="1 2">FJAT-53726</strain>
    </source>
</reference>
<organism evidence="1 2">
    <name type="scientific">Shewanella cyperi</name>
    <dbReference type="NCBI Taxonomy" id="2814292"/>
    <lineage>
        <taxon>Bacteria</taxon>
        <taxon>Pseudomonadati</taxon>
        <taxon>Pseudomonadota</taxon>
        <taxon>Gammaproteobacteria</taxon>
        <taxon>Alteromonadales</taxon>
        <taxon>Shewanellaceae</taxon>
        <taxon>Shewanella</taxon>
    </lineage>
</organism>
<sequence length="167" mass="19155">MTVNDKDPLDTLLEKLPRELAPERDLWPGISARLDKPLPNRGHSKGFLAAAATVLLALMLYGQWSGERRDEEQVALQTLIEGIALRHQQDVAAMQTGQWQTVGWQQPLNDGLDELRRAAEEIRQALKQHPTDKQLWQLWLWTQRREIELLKQSQRLPQTGQPQGESI</sequence>
<gene>
    <name evidence="1" type="ORF">JYB88_13405</name>
</gene>
<dbReference type="RefSeq" id="WP_207324420.1">
    <property type="nucleotide sequence ID" value="NZ_CP071504.1"/>
</dbReference>
<accession>A0A974XIX8</accession>
<evidence type="ECO:0000313" key="1">
    <source>
        <dbReference type="EMBL" id="QSX29209.1"/>
    </source>
</evidence>
<protein>
    <submittedName>
        <fullName evidence="1">Uncharacterized protein</fullName>
    </submittedName>
</protein>